<organism evidence="11 12">
    <name type="scientific">Cytobacillus oceanisediminis 2691</name>
    <dbReference type="NCBI Taxonomy" id="1196031"/>
    <lineage>
        <taxon>Bacteria</taxon>
        <taxon>Bacillati</taxon>
        <taxon>Bacillota</taxon>
        <taxon>Bacilli</taxon>
        <taxon>Bacillales</taxon>
        <taxon>Bacillaceae</taxon>
        <taxon>Cytobacillus</taxon>
    </lineage>
</organism>
<evidence type="ECO:0000256" key="8">
    <source>
        <dbReference type="PIRNR" id="PIRNR006351"/>
    </source>
</evidence>
<dbReference type="GO" id="GO:0009401">
    <property type="term" value="P:phosphoenolpyruvate-dependent sugar phosphotransferase system"/>
    <property type="evidence" value="ECO:0007669"/>
    <property type="project" value="InterPro"/>
</dbReference>
<keyword evidence="3 8" id="KW-1003">Cell membrane</keyword>
<evidence type="ECO:0000256" key="9">
    <source>
        <dbReference type="SAM" id="Phobius"/>
    </source>
</evidence>
<feature type="transmembrane region" description="Helical" evidence="9">
    <location>
        <begin position="74"/>
        <end position="91"/>
    </location>
</feature>
<dbReference type="InterPro" id="IPR004501">
    <property type="entry name" value="PTS_EIIC_3"/>
</dbReference>
<feature type="transmembrane region" description="Helical" evidence="9">
    <location>
        <begin position="178"/>
        <end position="202"/>
    </location>
</feature>
<feature type="domain" description="PTS EIIC type-3" evidence="10">
    <location>
        <begin position="5"/>
        <end position="419"/>
    </location>
</feature>
<accession>A0A160MC28</accession>
<evidence type="ECO:0000313" key="12">
    <source>
        <dbReference type="Proteomes" id="UP000077856"/>
    </source>
</evidence>
<keyword evidence="5 9" id="KW-0812">Transmembrane</keyword>
<dbReference type="PIRSF" id="PIRSF006351">
    <property type="entry name" value="PTS_EIIC-Cellobiose"/>
    <property type="match status" value="1"/>
</dbReference>
<evidence type="ECO:0000256" key="1">
    <source>
        <dbReference type="ARBA" id="ARBA00004651"/>
    </source>
</evidence>
<dbReference type="Pfam" id="PF02378">
    <property type="entry name" value="PTS_EIIC"/>
    <property type="match status" value="1"/>
</dbReference>
<evidence type="ECO:0000256" key="7">
    <source>
        <dbReference type="ARBA" id="ARBA00023136"/>
    </source>
</evidence>
<dbReference type="EMBL" id="CP015506">
    <property type="protein sequence ID" value="AND40234.1"/>
    <property type="molecule type" value="Genomic_DNA"/>
</dbReference>
<dbReference type="KEGG" id="bon:A361_14100"/>
<dbReference type="PANTHER" id="PTHR33989:SF4">
    <property type="entry name" value="PTS SYSTEM N,N'-DIACETYLCHITOBIOSE-SPECIFIC EIIC COMPONENT"/>
    <property type="match status" value="1"/>
</dbReference>
<comment type="function">
    <text evidence="8">The phosphoenolpyruvate-dependent sugar phosphotransferase system (PTS), a major carbohydrate active -transport system, catalyzes the phosphorylation of incoming sugar substrates concomitant with their translocation across the cell membrane.</text>
</comment>
<feature type="transmembrane region" description="Helical" evidence="9">
    <location>
        <begin position="399"/>
        <end position="422"/>
    </location>
</feature>
<feature type="transmembrane region" description="Helical" evidence="9">
    <location>
        <begin position="293"/>
        <end position="313"/>
    </location>
</feature>
<reference evidence="11 12" key="1">
    <citation type="submission" date="2016-04" db="EMBL/GenBank/DDBJ databases">
        <title>Complete genome sequence of Bacillus oceanisediminis strain 2691.</title>
        <authorList>
            <person name="Jeong H."/>
            <person name="Kim H.J."/>
            <person name="Lee D.-W."/>
        </authorList>
    </citation>
    <scope>NUCLEOTIDE SEQUENCE [LARGE SCALE GENOMIC DNA]</scope>
    <source>
        <strain evidence="11 12">2691</strain>
    </source>
</reference>
<name>A0A160MC28_9BACI</name>
<feature type="transmembrane region" description="Helical" evidence="9">
    <location>
        <begin position="21"/>
        <end position="45"/>
    </location>
</feature>
<dbReference type="InterPro" id="IPR051088">
    <property type="entry name" value="PTS_Sugar-EIIC/EIIB"/>
</dbReference>
<dbReference type="STRING" id="1196031.A361_14100"/>
<dbReference type="InterPro" id="IPR003352">
    <property type="entry name" value="PTS_EIIC"/>
</dbReference>
<dbReference type="GO" id="GO:0008982">
    <property type="term" value="F:protein-N(PI)-phosphohistidine-sugar phosphotransferase activity"/>
    <property type="evidence" value="ECO:0007669"/>
    <property type="project" value="UniProtKB-UniRule"/>
</dbReference>
<dbReference type="eggNOG" id="COG1455">
    <property type="taxonomic scope" value="Bacteria"/>
</dbReference>
<feature type="transmembrane region" description="Helical" evidence="9">
    <location>
        <begin position="348"/>
        <end position="367"/>
    </location>
</feature>
<dbReference type="NCBIfam" id="TIGR00410">
    <property type="entry name" value="lacE"/>
    <property type="match status" value="1"/>
</dbReference>
<evidence type="ECO:0000313" key="11">
    <source>
        <dbReference type="EMBL" id="AND40234.1"/>
    </source>
</evidence>
<feature type="transmembrane region" description="Helical" evidence="9">
    <location>
        <begin position="132"/>
        <end position="158"/>
    </location>
</feature>
<evidence type="ECO:0000259" key="10">
    <source>
        <dbReference type="PROSITE" id="PS51105"/>
    </source>
</evidence>
<evidence type="ECO:0000256" key="4">
    <source>
        <dbReference type="ARBA" id="ARBA00022597"/>
    </source>
</evidence>
<dbReference type="InterPro" id="IPR004796">
    <property type="entry name" value="PTS_IIC_cello"/>
</dbReference>
<keyword evidence="2 8" id="KW-0813">Transport</keyword>
<proteinExistence type="predicted"/>
<evidence type="ECO:0000256" key="2">
    <source>
        <dbReference type="ARBA" id="ARBA00022448"/>
    </source>
</evidence>
<keyword evidence="4 8" id="KW-0762">Sugar transport</keyword>
<gene>
    <name evidence="11" type="ORF">A361_14100</name>
</gene>
<evidence type="ECO:0000256" key="3">
    <source>
        <dbReference type="ARBA" id="ARBA00022475"/>
    </source>
</evidence>
<evidence type="ECO:0000256" key="5">
    <source>
        <dbReference type="ARBA" id="ARBA00022692"/>
    </source>
</evidence>
<evidence type="ECO:0000256" key="6">
    <source>
        <dbReference type="ARBA" id="ARBA00022989"/>
    </source>
</evidence>
<dbReference type="Proteomes" id="UP000077856">
    <property type="component" value="Chromosome"/>
</dbReference>
<dbReference type="PANTHER" id="PTHR33989">
    <property type="match status" value="1"/>
</dbReference>
<feature type="transmembrane region" description="Helical" evidence="9">
    <location>
        <begin position="103"/>
        <end position="120"/>
    </location>
</feature>
<sequence length="444" mass="47874">MMTFIEKYIMPYAMKFGNNRHLLAIRDALIGMIAITMVGSFAVLFNNLGEIIKPYGRLMESIFGESWKTLGGDIWWGTFAFLTIFAVFGISHRLAKSYGDDGFEAMLVAAACFFLLVPQVGQVPDTEGVWGFIGYGYFNATALFTGIVVALLATEVFIRLSRVKAFIIRLPDGVPPAVAGAFAKLVPGMLTIFIFGVAGLLFRKMTNGEFLNDWLNATLVAPLTNAADSLPFAILIVFLVHGFWAVGLHGPNILGGVTTPLFTSLGTKNTDLYAQGVADLDKYAILAGPFLDAFVYLGGSGATLGLIIAMFIAGRKRHKQMLALGTPPGIFQINEPLLFGLPIVLNPIWLIPFISAPVIMTVVAYLAIKWGLVYPVVVASIPWVTPAGIGGYLATGGHISGAVLALVNLAISIVIYLPFVYVTGKMDEKKLKQVQPEQTPTIQG</sequence>
<comment type="subcellular location">
    <subcellularLocation>
        <location evidence="1">Cell membrane</location>
        <topology evidence="1">Multi-pass membrane protein</topology>
    </subcellularLocation>
</comment>
<dbReference type="GO" id="GO:0005886">
    <property type="term" value="C:plasma membrane"/>
    <property type="evidence" value="ECO:0007669"/>
    <property type="project" value="UniProtKB-SubCell"/>
</dbReference>
<dbReference type="RefSeq" id="WP_019381346.1">
    <property type="nucleotide sequence ID" value="NZ_CP015506.1"/>
</dbReference>
<keyword evidence="7 8" id="KW-0472">Membrane</keyword>
<protein>
    <recommendedName>
        <fullName evidence="8">Permease IIC component</fullName>
    </recommendedName>
</protein>
<keyword evidence="6 9" id="KW-1133">Transmembrane helix</keyword>
<dbReference type="PROSITE" id="PS51105">
    <property type="entry name" value="PTS_EIIC_TYPE_3"/>
    <property type="match status" value="1"/>
</dbReference>
<feature type="transmembrane region" description="Helical" evidence="9">
    <location>
        <begin position="372"/>
        <end position="393"/>
    </location>
</feature>
<dbReference type="AlphaFoldDB" id="A0A160MC28"/>